<evidence type="ECO:0000256" key="6">
    <source>
        <dbReference type="ARBA" id="ARBA00022729"/>
    </source>
</evidence>
<dbReference type="InterPro" id="IPR000742">
    <property type="entry name" value="EGF"/>
</dbReference>
<dbReference type="InterPro" id="IPR011009">
    <property type="entry name" value="Kinase-like_dom_sf"/>
</dbReference>
<evidence type="ECO:0000256" key="17">
    <source>
        <dbReference type="SAM" id="Phobius"/>
    </source>
</evidence>
<feature type="domain" description="EGF-like" evidence="19">
    <location>
        <begin position="254"/>
        <end position="291"/>
    </location>
</feature>
<keyword evidence="12 17" id="KW-0472">Membrane</keyword>
<dbReference type="Pfam" id="PF07714">
    <property type="entry name" value="PK_Tyr_Ser-Thr"/>
    <property type="match status" value="1"/>
</dbReference>
<name>A0A835EBU8_9POAL</name>
<dbReference type="InterPro" id="IPR000152">
    <property type="entry name" value="EGF-type_Asp/Asn_hydroxyl_site"/>
</dbReference>
<evidence type="ECO:0000256" key="3">
    <source>
        <dbReference type="ARBA" id="ARBA00022536"/>
    </source>
</evidence>
<sequence>MTSHTVVGPPLPAPYILSSTNELVLISCNVEATLVGFTSYGSGTKIIIGPVRLAALRPVLAAGGGLTGGARAASRTEPLVVVPPPAATTNPHEWWEQKKLVDKYKLRRTPALKFCCGTVCCQAVLSTTSKPQRALYWRFDLNTSGVPFREAERDPGVLAFVAQEGWFDQSPVATKILSGGLRPNAAGLEIPVDLLWLVPVHDDQVNNDGSCSNKTARSLCRSRQSLCWNGFAGSWCMCEPGYEGNPYTEDGCQDINECEHPEENGCFGKCTNTVGGFDCRCPQGTHGNHTLPNGCRPTTGIIIGIGVSSGAVFVVLVLIAFLIIQRLKHRSVTKLKQKYFKQNRGQLLQHLVSQRTDIAERMIIPVDELAKATNNFDKARELGGGGHGTVYKGILSDLHVVAIKKSKITVSTEIEEFINEEAILSQVNHRNVVKLFGCCLETEVPLLVYEFVPNGTLYHHLHVESMSWANRLRIATEIATALAFLHSSISIPIIHRDIKSSNILLDDTLTSKISDFGASRYISVDKTGLRTRVQGTIGYLDPTYFYTGRLTYKSDVYSFGVILLELRTRKKPYLYLSPDGDGLVSHFVKLLAEENLSHILDPQVTEEGGEEVQEVAILAASCIKLRDEDRPTMRQVELTLEGLQASKQYGKNNRMAVKFVDGSNRLSDPSTEKSKESAQQLSTRYSMEREVFMTARYPR</sequence>
<evidence type="ECO:0000256" key="16">
    <source>
        <dbReference type="SAM" id="MobiDB-lite"/>
    </source>
</evidence>
<dbReference type="CDD" id="cd00054">
    <property type="entry name" value="EGF_CA"/>
    <property type="match status" value="1"/>
</dbReference>
<keyword evidence="21" id="KW-1185">Reference proteome</keyword>
<evidence type="ECO:0000256" key="13">
    <source>
        <dbReference type="ARBA" id="ARBA00023157"/>
    </source>
</evidence>
<feature type="binding site" evidence="15">
    <location>
        <position position="405"/>
    </location>
    <ligand>
        <name>ATP</name>
        <dbReference type="ChEBI" id="CHEBI:30616"/>
    </ligand>
</feature>
<dbReference type="InterPro" id="IPR018097">
    <property type="entry name" value="EGF_Ca-bd_CS"/>
</dbReference>
<evidence type="ECO:0000256" key="2">
    <source>
        <dbReference type="ARBA" id="ARBA00022527"/>
    </source>
</evidence>
<comment type="caution">
    <text evidence="14">Lacks conserved residue(s) required for the propagation of feature annotation.</text>
</comment>
<evidence type="ECO:0000256" key="10">
    <source>
        <dbReference type="ARBA" id="ARBA00022840"/>
    </source>
</evidence>
<dbReference type="AlphaFoldDB" id="A0A835EBU8"/>
<keyword evidence="2" id="KW-0723">Serine/threonine-protein kinase</keyword>
<reference evidence="20" key="1">
    <citation type="submission" date="2020-07" db="EMBL/GenBank/DDBJ databases">
        <title>Genome sequence and genetic diversity analysis of an under-domesticated orphan crop, white fonio (Digitaria exilis).</title>
        <authorList>
            <person name="Bennetzen J.L."/>
            <person name="Chen S."/>
            <person name="Ma X."/>
            <person name="Wang X."/>
            <person name="Yssel A.E.J."/>
            <person name="Chaluvadi S.R."/>
            <person name="Johnson M."/>
            <person name="Gangashetty P."/>
            <person name="Hamidou F."/>
            <person name="Sanogo M.D."/>
            <person name="Zwaenepoel A."/>
            <person name="Wallace J."/>
            <person name="Van De Peer Y."/>
            <person name="Van Deynze A."/>
        </authorList>
    </citation>
    <scope>NUCLEOTIDE SEQUENCE</scope>
    <source>
        <tissue evidence="20">Leaves</tissue>
    </source>
</reference>
<evidence type="ECO:0000256" key="15">
    <source>
        <dbReference type="PROSITE-ProRule" id="PRU10141"/>
    </source>
</evidence>
<dbReference type="Proteomes" id="UP000636709">
    <property type="component" value="Unassembled WGS sequence"/>
</dbReference>
<evidence type="ECO:0000259" key="18">
    <source>
        <dbReference type="PROSITE" id="PS50011"/>
    </source>
</evidence>
<dbReference type="SMART" id="SM00179">
    <property type="entry name" value="EGF_CA"/>
    <property type="match status" value="1"/>
</dbReference>
<dbReference type="GO" id="GO:0007166">
    <property type="term" value="P:cell surface receptor signaling pathway"/>
    <property type="evidence" value="ECO:0007669"/>
    <property type="project" value="InterPro"/>
</dbReference>
<dbReference type="PROSITE" id="PS00010">
    <property type="entry name" value="ASX_HYDROXYL"/>
    <property type="match status" value="1"/>
</dbReference>
<evidence type="ECO:0000256" key="4">
    <source>
        <dbReference type="ARBA" id="ARBA00022679"/>
    </source>
</evidence>
<dbReference type="PROSITE" id="PS50026">
    <property type="entry name" value="EGF_3"/>
    <property type="match status" value="1"/>
</dbReference>
<dbReference type="Gene3D" id="1.10.510.10">
    <property type="entry name" value="Transferase(Phosphotransferase) domain 1"/>
    <property type="match status" value="1"/>
</dbReference>
<organism evidence="20 21">
    <name type="scientific">Digitaria exilis</name>
    <dbReference type="NCBI Taxonomy" id="1010633"/>
    <lineage>
        <taxon>Eukaryota</taxon>
        <taxon>Viridiplantae</taxon>
        <taxon>Streptophyta</taxon>
        <taxon>Embryophyta</taxon>
        <taxon>Tracheophyta</taxon>
        <taxon>Spermatophyta</taxon>
        <taxon>Magnoliopsida</taxon>
        <taxon>Liliopsida</taxon>
        <taxon>Poales</taxon>
        <taxon>Poaceae</taxon>
        <taxon>PACMAD clade</taxon>
        <taxon>Panicoideae</taxon>
        <taxon>Panicodae</taxon>
        <taxon>Paniceae</taxon>
        <taxon>Anthephorinae</taxon>
        <taxon>Digitaria</taxon>
    </lineage>
</organism>
<evidence type="ECO:0000256" key="9">
    <source>
        <dbReference type="ARBA" id="ARBA00022777"/>
    </source>
</evidence>
<dbReference type="Gene3D" id="3.30.200.20">
    <property type="entry name" value="Phosphorylase Kinase, domain 1"/>
    <property type="match status" value="1"/>
</dbReference>
<keyword evidence="3 14" id="KW-0245">EGF-like domain</keyword>
<feature type="region of interest" description="Disordered" evidence="16">
    <location>
        <begin position="662"/>
        <end position="685"/>
    </location>
</feature>
<keyword evidence="6" id="KW-0732">Signal</keyword>
<dbReference type="GO" id="GO:0005524">
    <property type="term" value="F:ATP binding"/>
    <property type="evidence" value="ECO:0007669"/>
    <property type="project" value="UniProtKB-UniRule"/>
</dbReference>
<protein>
    <submittedName>
        <fullName evidence="20">Uncharacterized protein</fullName>
    </submittedName>
</protein>
<dbReference type="InterPro" id="IPR045274">
    <property type="entry name" value="WAK-like"/>
</dbReference>
<proteinExistence type="predicted"/>
<keyword evidence="9" id="KW-0418">Kinase</keyword>
<dbReference type="PROSITE" id="PS00107">
    <property type="entry name" value="PROTEIN_KINASE_ATP"/>
    <property type="match status" value="1"/>
</dbReference>
<dbReference type="InterPro" id="IPR001245">
    <property type="entry name" value="Ser-Thr/Tyr_kinase_cat_dom"/>
</dbReference>
<feature type="domain" description="Protein kinase" evidence="18">
    <location>
        <begin position="376"/>
        <end position="643"/>
    </location>
</feature>
<dbReference type="GO" id="GO:0004674">
    <property type="term" value="F:protein serine/threonine kinase activity"/>
    <property type="evidence" value="ECO:0007669"/>
    <property type="project" value="UniProtKB-KW"/>
</dbReference>
<evidence type="ECO:0000259" key="19">
    <source>
        <dbReference type="PROSITE" id="PS50026"/>
    </source>
</evidence>
<evidence type="ECO:0000313" key="21">
    <source>
        <dbReference type="Proteomes" id="UP000636709"/>
    </source>
</evidence>
<dbReference type="PROSITE" id="PS01187">
    <property type="entry name" value="EGF_CA"/>
    <property type="match status" value="1"/>
</dbReference>
<evidence type="ECO:0000313" key="20">
    <source>
        <dbReference type="EMBL" id="KAF8673450.1"/>
    </source>
</evidence>
<dbReference type="Gene3D" id="2.10.25.10">
    <property type="entry name" value="Laminin"/>
    <property type="match status" value="1"/>
</dbReference>
<dbReference type="PROSITE" id="PS00108">
    <property type="entry name" value="PROTEIN_KINASE_ST"/>
    <property type="match status" value="1"/>
</dbReference>
<dbReference type="InterPro" id="IPR009030">
    <property type="entry name" value="Growth_fac_rcpt_cys_sf"/>
</dbReference>
<dbReference type="GO" id="GO:0005509">
    <property type="term" value="F:calcium ion binding"/>
    <property type="evidence" value="ECO:0007669"/>
    <property type="project" value="InterPro"/>
</dbReference>
<keyword evidence="7" id="KW-0677">Repeat</keyword>
<evidence type="ECO:0000256" key="8">
    <source>
        <dbReference type="ARBA" id="ARBA00022741"/>
    </source>
</evidence>
<keyword evidence="5 17" id="KW-0812">Transmembrane</keyword>
<keyword evidence="11 17" id="KW-1133">Transmembrane helix</keyword>
<dbReference type="GO" id="GO:0005886">
    <property type="term" value="C:plasma membrane"/>
    <property type="evidence" value="ECO:0007669"/>
    <property type="project" value="TreeGrafter"/>
</dbReference>
<dbReference type="FunFam" id="3.30.200.20:FF:000043">
    <property type="entry name" value="Wall-associated receptor kinase 2"/>
    <property type="match status" value="1"/>
</dbReference>
<evidence type="ECO:0000256" key="7">
    <source>
        <dbReference type="ARBA" id="ARBA00022737"/>
    </source>
</evidence>
<keyword evidence="4" id="KW-0808">Transferase</keyword>
<dbReference type="InterPro" id="IPR017441">
    <property type="entry name" value="Protein_kinase_ATP_BS"/>
</dbReference>
<gene>
    <name evidence="20" type="ORF">HU200_049017</name>
</gene>
<evidence type="ECO:0000256" key="1">
    <source>
        <dbReference type="ARBA" id="ARBA00004479"/>
    </source>
</evidence>
<dbReference type="PROSITE" id="PS50011">
    <property type="entry name" value="PROTEIN_KINASE_DOM"/>
    <property type="match status" value="1"/>
</dbReference>
<accession>A0A835EBU8</accession>
<comment type="caution">
    <text evidence="20">The sequence shown here is derived from an EMBL/GenBank/DDBJ whole genome shotgun (WGS) entry which is preliminary data.</text>
</comment>
<evidence type="ECO:0000256" key="14">
    <source>
        <dbReference type="PROSITE-ProRule" id="PRU00076"/>
    </source>
</evidence>
<evidence type="ECO:0000256" key="5">
    <source>
        <dbReference type="ARBA" id="ARBA00022692"/>
    </source>
</evidence>
<dbReference type="FunFam" id="1.10.510.10:FF:000084">
    <property type="entry name" value="Wall-associated receptor kinase 2"/>
    <property type="match status" value="1"/>
</dbReference>
<dbReference type="PANTHER" id="PTHR27005:SF215">
    <property type="entry name" value="OS09G0562600 PROTEIN"/>
    <property type="match status" value="1"/>
</dbReference>
<dbReference type="OrthoDB" id="665377at2759"/>
<feature type="transmembrane region" description="Helical" evidence="17">
    <location>
        <begin position="301"/>
        <end position="324"/>
    </location>
</feature>
<dbReference type="PANTHER" id="PTHR27005">
    <property type="entry name" value="WALL-ASSOCIATED RECEPTOR KINASE-LIKE 21"/>
    <property type="match status" value="1"/>
</dbReference>
<comment type="subcellular location">
    <subcellularLocation>
        <location evidence="1">Membrane</location>
        <topology evidence="1">Single-pass type I membrane protein</topology>
    </subcellularLocation>
</comment>
<keyword evidence="10 15" id="KW-0067">ATP-binding</keyword>
<keyword evidence="8 15" id="KW-0547">Nucleotide-binding</keyword>
<dbReference type="SMART" id="SM00220">
    <property type="entry name" value="S_TKc"/>
    <property type="match status" value="1"/>
</dbReference>
<evidence type="ECO:0000256" key="12">
    <source>
        <dbReference type="ARBA" id="ARBA00023136"/>
    </source>
</evidence>
<keyword evidence="13" id="KW-1015">Disulfide bond</keyword>
<evidence type="ECO:0000256" key="11">
    <source>
        <dbReference type="ARBA" id="ARBA00022989"/>
    </source>
</evidence>
<dbReference type="SUPFAM" id="SSF57184">
    <property type="entry name" value="Growth factor receptor domain"/>
    <property type="match status" value="1"/>
</dbReference>
<dbReference type="SUPFAM" id="SSF56112">
    <property type="entry name" value="Protein kinase-like (PK-like)"/>
    <property type="match status" value="1"/>
</dbReference>
<dbReference type="EMBL" id="JACEFO010002208">
    <property type="protein sequence ID" value="KAF8673450.1"/>
    <property type="molecule type" value="Genomic_DNA"/>
</dbReference>
<dbReference type="InterPro" id="IPR000719">
    <property type="entry name" value="Prot_kinase_dom"/>
</dbReference>
<dbReference type="InterPro" id="IPR008271">
    <property type="entry name" value="Ser/Thr_kinase_AS"/>
</dbReference>
<dbReference type="InterPro" id="IPR001881">
    <property type="entry name" value="EGF-like_Ca-bd_dom"/>
</dbReference>
<dbReference type="FunFam" id="2.10.25.10:FF:000355">
    <property type="entry name" value="Wall-associated receptor kinase 3"/>
    <property type="match status" value="1"/>
</dbReference>